<feature type="transmembrane region" description="Helical" evidence="2">
    <location>
        <begin position="355"/>
        <end position="378"/>
    </location>
</feature>
<protein>
    <recommendedName>
        <fullName evidence="5">Peptide zinc metalloprotease protein</fullName>
    </recommendedName>
</protein>
<dbReference type="Proteomes" id="UP000002805">
    <property type="component" value="Chromosome"/>
</dbReference>
<evidence type="ECO:0008006" key="5">
    <source>
        <dbReference type="Google" id="ProtNLM"/>
    </source>
</evidence>
<evidence type="ECO:0000256" key="1">
    <source>
        <dbReference type="SAM" id="MobiDB-lite"/>
    </source>
</evidence>
<proteinExistence type="predicted"/>
<feature type="transmembrane region" description="Helical" evidence="2">
    <location>
        <begin position="446"/>
        <end position="467"/>
    </location>
</feature>
<keyword evidence="4" id="KW-1185">Reference proteome</keyword>
<feature type="transmembrane region" description="Helical" evidence="2">
    <location>
        <begin position="224"/>
        <end position="242"/>
    </location>
</feature>
<feature type="region of interest" description="Disordered" evidence="1">
    <location>
        <begin position="521"/>
        <end position="543"/>
    </location>
</feature>
<name>B5HIH5_STRE2</name>
<dbReference type="AlphaFoldDB" id="B5HIH5"/>
<reference evidence="4" key="2">
    <citation type="submission" date="2009-10" db="EMBL/GenBank/DDBJ databases">
        <title>The genome sequence of Streptomyces pristinaespiralis strain ATCC 25486.</title>
        <authorList>
            <consortium name="The Broad Institute Genome Sequencing Platform"/>
            <consortium name="Broad Institute Microbial Sequencing Center"/>
            <person name="Fischbach M."/>
            <person name="Godfrey P."/>
            <person name="Ward D."/>
            <person name="Young S."/>
            <person name="Zeng Q."/>
            <person name="Koehrsen M."/>
            <person name="Alvarado L."/>
            <person name="Berlin A.M."/>
            <person name="Bochicchio J."/>
            <person name="Borenstein D."/>
            <person name="Chapman S.B."/>
            <person name="Chen Z."/>
            <person name="Engels R."/>
            <person name="Freedman E."/>
            <person name="Gellesch M."/>
            <person name="Goldberg J."/>
            <person name="Griggs A."/>
            <person name="Gujja S."/>
            <person name="Heilman E.R."/>
            <person name="Heiman D.I."/>
            <person name="Hepburn T.A."/>
            <person name="Howarth C."/>
            <person name="Jen D."/>
            <person name="Larson L."/>
            <person name="Lewis B."/>
            <person name="Mehta T."/>
            <person name="Park D."/>
            <person name="Pearson M."/>
            <person name="Richards J."/>
            <person name="Roberts A."/>
            <person name="Saif S."/>
            <person name="Shea T.D."/>
            <person name="Shenoy N."/>
            <person name="Sisk P."/>
            <person name="Stolte C."/>
            <person name="Sykes S.N."/>
            <person name="Thomson T."/>
            <person name="Walk T."/>
            <person name="White J."/>
            <person name="Yandava C."/>
            <person name="Straight P."/>
            <person name="Clardy J."/>
            <person name="Hung D."/>
            <person name="Kolter R."/>
            <person name="Mekalanos J."/>
            <person name="Walker S."/>
            <person name="Walsh C.T."/>
            <person name="Wieland-Brown L.C."/>
            <person name="Haas B."/>
            <person name="Nusbaum C."/>
            <person name="Birren B."/>
        </authorList>
    </citation>
    <scope>NUCLEOTIDE SEQUENCE [LARGE SCALE GENOMIC DNA]</scope>
    <source>
        <strain evidence="4">ATCC 25486 / DSM 40338 / CBS 914.69 / JCM 4507 / NBRC 13074 / NRRL 2958 / 5647</strain>
    </source>
</reference>
<reference evidence="4" key="1">
    <citation type="submission" date="2008-02" db="EMBL/GenBank/DDBJ databases">
        <authorList>
            <consortium name="The Broad Institute Genome Sequencing Platform"/>
            <person name="Fischbach M."/>
            <person name="Ward D."/>
            <person name="Young S."/>
            <person name="Jaffe D."/>
            <person name="Gnerre S."/>
            <person name="Berlin A."/>
            <person name="Heiman D."/>
            <person name="Hepburn T."/>
            <person name="Sykes S."/>
            <person name="Alvarado L."/>
            <person name="Kodira C.D."/>
            <person name="Straight P."/>
            <person name="Clardy J."/>
            <person name="Hung D."/>
            <person name="Kolter R."/>
            <person name="Mekalanos J."/>
            <person name="Walker S."/>
            <person name="Walsh C.T."/>
            <person name="Lander E."/>
            <person name="Galagan J."/>
            <person name="Nusbaum C."/>
            <person name="Birren B."/>
        </authorList>
    </citation>
    <scope>NUCLEOTIDE SEQUENCE [LARGE SCALE GENOMIC DNA]</scope>
    <source>
        <strain evidence="4">ATCC 25486 / DSM 40338 / CBS 914.69 / JCM 4507 / NBRC 13074 / NRRL 2958 / 5647</strain>
    </source>
</reference>
<keyword evidence="2" id="KW-0812">Transmembrane</keyword>
<gene>
    <name evidence="3" type="ORF">SSDG_04961</name>
</gene>
<evidence type="ECO:0000256" key="2">
    <source>
        <dbReference type="SAM" id="Phobius"/>
    </source>
</evidence>
<evidence type="ECO:0000313" key="3">
    <source>
        <dbReference type="EMBL" id="EDY66636.1"/>
    </source>
</evidence>
<organism evidence="3 4">
    <name type="scientific">Streptomyces pristinaespiralis (strain ATCC 25486 / DSM 40338 / CBS 914.69 / JCM 4507 / KCC S-0507 / NBRC 13074 / NRRL 2958 / 5647)</name>
    <dbReference type="NCBI Taxonomy" id="457429"/>
    <lineage>
        <taxon>Bacteria</taxon>
        <taxon>Bacillati</taxon>
        <taxon>Actinomycetota</taxon>
        <taxon>Actinomycetes</taxon>
        <taxon>Kitasatosporales</taxon>
        <taxon>Streptomycetaceae</taxon>
        <taxon>Streptomyces</taxon>
    </lineage>
</organism>
<dbReference type="HOGENOM" id="CLU_524541_0_0_11"/>
<feature type="transmembrane region" description="Helical" evidence="2">
    <location>
        <begin position="399"/>
        <end position="426"/>
    </location>
</feature>
<keyword evidence="2" id="KW-0472">Membrane</keyword>
<sequence length="543" mass="58794">MPGPACHREIRMPSPSVGEHLNLPALTDGTELVGEYAGSGYRKPPHLIQRRDGQVIHLPDLLYRTVKELRRQRGIEASAERILERVAEELSHATGRGFAAEHVAFLLDEKLAPLGITTRSDGTAPPVTKTEHAVLGLKTRAALVSEHTTWMIAGLFAWLFHPVAVVLLVGALFTAEAWLFTTQNTGAAITGVMAQPLGVLVTVGLTLLSAAFHEVGHASACRYGKVRPGVMGCGIYVVWPAFYTDVTNSYRLGRAGRLRTDLGGVYFNGLFILALTGIYAQAPTPVLLAAILLINLEMVQQLLPTLRFDGYYIMSDLVGIPDLFKYIGPILRHKVLRRPAEPRLRELKRWPQTVVTLWVLLVLPVLAVQLGVVVLRLPDMITQAWATASHLFGTAGSPLGIVASVVQMLFLLLPIIGVGLVLWSLLRTLARLAAKQVRTAGGLPTPSAMLWGLLHMLFALAVAYLLWRMSRTSVRRAESEGPAAPRPVLACELRPFDGGRSPMEPPCGATIFGYAEVPATGGPARAGQKAAERTDTPPVPLDA</sequence>
<dbReference type="eggNOG" id="COG1994">
    <property type="taxonomic scope" value="Bacteria"/>
</dbReference>
<evidence type="ECO:0000313" key="4">
    <source>
        <dbReference type="Proteomes" id="UP000002805"/>
    </source>
</evidence>
<feature type="transmembrane region" description="Helical" evidence="2">
    <location>
        <begin position="193"/>
        <end position="212"/>
    </location>
</feature>
<feature type="transmembrane region" description="Helical" evidence="2">
    <location>
        <begin position="150"/>
        <end position="173"/>
    </location>
</feature>
<dbReference type="EMBL" id="CM000950">
    <property type="protein sequence ID" value="EDY66636.1"/>
    <property type="molecule type" value="Genomic_DNA"/>
</dbReference>
<keyword evidence="2" id="KW-1133">Transmembrane helix</keyword>
<accession>B5HIH5</accession>